<dbReference type="EMBL" id="JADKBR010000003">
    <property type="protein sequence ID" value="MBK8889617.1"/>
    <property type="molecule type" value="Genomic_DNA"/>
</dbReference>
<comment type="caution">
    <text evidence="1">The sequence shown here is derived from an EMBL/GenBank/DDBJ whole genome shotgun (WGS) entry which is preliminary data.</text>
</comment>
<evidence type="ECO:0000313" key="2">
    <source>
        <dbReference type="Proteomes" id="UP000808146"/>
    </source>
</evidence>
<name>A0A9D7LSI2_9RHOO</name>
<organism evidence="1 2">
    <name type="scientific">Candidatus Dechloromonas phosphorivorans</name>
    <dbReference type="NCBI Taxonomy" id="2899244"/>
    <lineage>
        <taxon>Bacteria</taxon>
        <taxon>Pseudomonadati</taxon>
        <taxon>Pseudomonadota</taxon>
        <taxon>Betaproteobacteria</taxon>
        <taxon>Rhodocyclales</taxon>
        <taxon>Azonexaceae</taxon>
        <taxon>Dechloromonas</taxon>
    </lineage>
</organism>
<protein>
    <submittedName>
        <fullName evidence="1">Uncharacterized protein</fullName>
    </submittedName>
</protein>
<proteinExistence type="predicted"/>
<evidence type="ECO:0000313" key="1">
    <source>
        <dbReference type="EMBL" id="MBK8889617.1"/>
    </source>
</evidence>
<sequence length="227" mass="24701">MKFALSLIALILLALIVPFFIPGPGKQAGVDPESNLPWQISADGQGGSSVFGLRPGVSTLGDVRRRLGDEIEVAIIAEPNEIGSLEGYYAQVPLGFVLARVIVTVDVSDEAISAMRERAVRAKHMESTTRRITLHPDDLAAADRRPIRAISVIPTVNLDEATIIQRFGEPGERIVVSDKRTHLLYPKLGLDVVVDKDGKELLQYVAPQQFARVREPLLAAPAENAPR</sequence>
<reference evidence="1" key="1">
    <citation type="submission" date="2020-10" db="EMBL/GenBank/DDBJ databases">
        <title>Connecting structure to function with the recovery of over 1000 high-quality activated sludge metagenome-assembled genomes encoding full-length rRNA genes using long-read sequencing.</title>
        <authorList>
            <person name="Singleton C.M."/>
            <person name="Petriglieri F."/>
            <person name="Kristensen J.M."/>
            <person name="Kirkegaard R.H."/>
            <person name="Michaelsen T.Y."/>
            <person name="Andersen M.H."/>
            <person name="Karst S.M."/>
            <person name="Dueholm M.S."/>
            <person name="Nielsen P.H."/>
            <person name="Albertsen M."/>
        </authorList>
    </citation>
    <scope>NUCLEOTIDE SEQUENCE</scope>
    <source>
        <strain evidence="1">OdNE_18-Q3-R46-58_BAT3C.305</strain>
    </source>
</reference>
<dbReference type="AlphaFoldDB" id="A0A9D7LSI2"/>
<dbReference type="Proteomes" id="UP000808146">
    <property type="component" value="Unassembled WGS sequence"/>
</dbReference>
<gene>
    <name evidence="1" type="ORF">IPN75_04100</name>
</gene>
<accession>A0A9D7LSI2</accession>